<dbReference type="InterPro" id="IPR017972">
    <property type="entry name" value="Cyt_P450_CS"/>
</dbReference>
<dbReference type="Proteomes" id="UP001165283">
    <property type="component" value="Unassembled WGS sequence"/>
</dbReference>
<proteinExistence type="inferred from homology"/>
<dbReference type="Gene3D" id="1.10.630.10">
    <property type="entry name" value="Cytochrome P450"/>
    <property type="match status" value="1"/>
</dbReference>
<name>A0ABT1A1Q2_9PSEU</name>
<keyword evidence="2" id="KW-0503">Monooxygenase</keyword>
<dbReference type="PANTHER" id="PTHR46696">
    <property type="entry name" value="P450, PUTATIVE (EUROFUNG)-RELATED"/>
    <property type="match status" value="1"/>
</dbReference>
<keyword evidence="2" id="KW-0560">Oxidoreductase</keyword>
<sequence>MISVLESDVAVLDLLDPAFRPDGPQARAARAANWYARTPMGIAVLHHDKINLLLGDRRLVQGSHRILTAQGIVSGPVPEFMNSIILTVEGDDHTRLRSLVSRAFTPRSVAAVRPRIAAVAEELADRLAAAGRGEFMAEFADPFPARIICELLGVPTEQHDAFRTWANDLGLMFSYTARAHLDRIEESLAGLHAATEALIAARRADPRADLITGLIAAEADGDRLTTRELRLMVAALLFAGQDTTRHQLGLAMALFERHPDQWALLAERPELAADAVAEVVRLAPTATGTGRVATRDIEIDGTVIPAGTVLTMLFHAGNTDPAVFGPDADTFDITARRPAPPLSFGAGVHYCLGANLARAEMSEALPVLARRLGPLALDGEPTWRPALGITGPVALPLRFGAPGRAYQP</sequence>
<dbReference type="RefSeq" id="WP_252440145.1">
    <property type="nucleotide sequence ID" value="NZ_JAGSOV010000038.1"/>
</dbReference>
<dbReference type="EMBL" id="JAGSOV010000038">
    <property type="protein sequence ID" value="MCO1656934.1"/>
    <property type="molecule type" value="Genomic_DNA"/>
</dbReference>
<keyword evidence="2" id="KW-0408">Iron</keyword>
<dbReference type="Pfam" id="PF00067">
    <property type="entry name" value="p450"/>
    <property type="match status" value="1"/>
</dbReference>
<comment type="caution">
    <text evidence="3">The sequence shown here is derived from an EMBL/GenBank/DDBJ whole genome shotgun (WGS) entry which is preliminary data.</text>
</comment>
<dbReference type="InterPro" id="IPR002397">
    <property type="entry name" value="Cyt_P450_B"/>
</dbReference>
<keyword evidence="2" id="KW-0349">Heme</keyword>
<evidence type="ECO:0000313" key="3">
    <source>
        <dbReference type="EMBL" id="MCO1656934.1"/>
    </source>
</evidence>
<dbReference type="InterPro" id="IPR036396">
    <property type="entry name" value="Cyt_P450_sf"/>
</dbReference>
<accession>A0ABT1A1Q2</accession>
<protein>
    <submittedName>
        <fullName evidence="3">Cytochrome P450</fullName>
    </submittedName>
</protein>
<gene>
    <name evidence="3" type="ORF">KDL28_17885</name>
</gene>
<dbReference type="PROSITE" id="PS00086">
    <property type="entry name" value="CYTOCHROME_P450"/>
    <property type="match status" value="1"/>
</dbReference>
<dbReference type="PRINTS" id="PR00385">
    <property type="entry name" value="P450"/>
</dbReference>
<evidence type="ECO:0000256" key="2">
    <source>
        <dbReference type="RuleBase" id="RU000461"/>
    </source>
</evidence>
<dbReference type="SUPFAM" id="SSF48264">
    <property type="entry name" value="Cytochrome P450"/>
    <property type="match status" value="1"/>
</dbReference>
<reference evidence="3" key="1">
    <citation type="submission" date="2021-04" db="EMBL/GenBank/DDBJ databases">
        <title>Pseudonocardia sp. nov., isolated from sandy soil of mangrove forest.</title>
        <authorList>
            <person name="Zan Z."/>
            <person name="Huang R."/>
            <person name="Liu W."/>
        </authorList>
    </citation>
    <scope>NUCLEOTIDE SEQUENCE</scope>
    <source>
        <strain evidence="3">S2-4</strain>
    </source>
</reference>
<organism evidence="3 4">
    <name type="scientific">Pseudonocardia humida</name>
    <dbReference type="NCBI Taxonomy" id="2800819"/>
    <lineage>
        <taxon>Bacteria</taxon>
        <taxon>Bacillati</taxon>
        <taxon>Actinomycetota</taxon>
        <taxon>Actinomycetes</taxon>
        <taxon>Pseudonocardiales</taxon>
        <taxon>Pseudonocardiaceae</taxon>
        <taxon>Pseudonocardia</taxon>
    </lineage>
</organism>
<evidence type="ECO:0000256" key="1">
    <source>
        <dbReference type="ARBA" id="ARBA00010617"/>
    </source>
</evidence>
<comment type="similarity">
    <text evidence="1 2">Belongs to the cytochrome P450 family.</text>
</comment>
<dbReference type="PANTHER" id="PTHR46696:SF4">
    <property type="entry name" value="BIOTIN BIOSYNTHESIS CYTOCHROME P450"/>
    <property type="match status" value="1"/>
</dbReference>
<dbReference type="InterPro" id="IPR001128">
    <property type="entry name" value="Cyt_P450"/>
</dbReference>
<keyword evidence="2" id="KW-0479">Metal-binding</keyword>
<evidence type="ECO:0000313" key="4">
    <source>
        <dbReference type="Proteomes" id="UP001165283"/>
    </source>
</evidence>
<keyword evidence="4" id="KW-1185">Reference proteome</keyword>
<dbReference type="PRINTS" id="PR00359">
    <property type="entry name" value="BP450"/>
</dbReference>